<dbReference type="Gene3D" id="2.60.120.260">
    <property type="entry name" value="Galactose-binding domain-like"/>
    <property type="match status" value="1"/>
</dbReference>
<dbReference type="NCBIfam" id="TIGR03804">
    <property type="entry name" value="para_beta_helix"/>
    <property type="match status" value="1"/>
</dbReference>
<dbReference type="PANTHER" id="PTHR36453">
    <property type="entry name" value="SECRETED PROTEIN-RELATED"/>
    <property type="match status" value="1"/>
</dbReference>
<comment type="caution">
    <text evidence="2">The sequence shown here is derived from an EMBL/GenBank/DDBJ whole genome shotgun (WGS) entry which is preliminary data.</text>
</comment>
<evidence type="ECO:0000313" key="2">
    <source>
        <dbReference type="EMBL" id="MXV15797.1"/>
    </source>
</evidence>
<dbReference type="InterPro" id="IPR022441">
    <property type="entry name" value="Para_beta_helix_rpt-2"/>
</dbReference>
<sequence>MSVLYGFLYLISGQAYSNTYYFSASSGSDNYTQVQSRNPLTPWSSINRLNAFFSRLAPGDSVLFKRGDTFTGTLSVTRSGAAFAPIYFGAYGKGEKPVINGLEELKTWKRAGNGIYEAFCTSSKGGLIINGFHQVMGRFPNQGYLSPESHTGNISITDKQLTGSTCWVGGELVIRKNRWTIDRSTITNHLKNTLSYAAGNAAVPMNNYGYFIQNHIKTLDREGEWFYDKDQQRMFVFFGVKKPSSFIVSVSVSDNLVEINGQQFITFQDLKFVGAGKSGIAIKGSGNITIRDCGISLSGTEAVLASSSTWLTIEGTHIDHSLSGGIHLDAGCSYAAIAGNKISNTGLIAGAGRSGTGTYEGITSFGDFTRIERNIIDSTGYNGIYFGGNSSIVKNNVVNFFCLTKDDGAGIYVGDWSKTTNKKVVGNIILNGIGNGDGTNSPFSLHAEGIYVDDNTTGVTVAGNTVSGCANNGIKIHNAAEISVFDNTVFDNGVQLRLEQDHYLSTSSLIRNTTIRNNIFFSKNNIQPLAKFSTYQDDIAQFGRSDSNFFYQPVNELAGIMSSINKNGKEINQLFDLQGWQSVYGTDHFSSEAPHNVPAYAVTKLLGRNRVDNGEYDKDINGTNFYSASSNCTASFTREVMDGGSLRLSFIPVADGGRTTVNIKVGKIRAKKNYLLKFSLSGTAKSHSLDIFLRKTGAPYNTLSNRKNRKINTSRTEIECLFVSTADDDDGSVIFEIDEPAGELNLDNVRLYEAEITNTTPDEYLFFEFNASNEPKIVTLKKNYTDVHNHLYSGNVTINPYSSLVLVVSDLEKVLRERNSYIAVLETGAKSSARDVTLPAGPSPPDK</sequence>
<dbReference type="InterPro" id="IPR008979">
    <property type="entry name" value="Galactose-bd-like_sf"/>
</dbReference>
<organism evidence="2 3">
    <name type="scientific">Hufsiella ginkgonis</name>
    <dbReference type="NCBI Taxonomy" id="2695274"/>
    <lineage>
        <taxon>Bacteria</taxon>
        <taxon>Pseudomonadati</taxon>
        <taxon>Bacteroidota</taxon>
        <taxon>Sphingobacteriia</taxon>
        <taxon>Sphingobacteriales</taxon>
        <taxon>Sphingobacteriaceae</taxon>
        <taxon>Hufsiella</taxon>
    </lineage>
</organism>
<dbReference type="EMBL" id="WVHS01000002">
    <property type="protein sequence ID" value="MXV15797.1"/>
    <property type="molecule type" value="Genomic_DNA"/>
</dbReference>
<dbReference type="PANTHER" id="PTHR36453:SF1">
    <property type="entry name" value="RIGHT HANDED BETA HELIX DOMAIN-CONTAINING PROTEIN"/>
    <property type="match status" value="1"/>
</dbReference>
<dbReference type="Gene3D" id="2.160.20.10">
    <property type="entry name" value="Single-stranded right-handed beta-helix, Pectin lyase-like"/>
    <property type="match status" value="3"/>
</dbReference>
<dbReference type="InterPro" id="IPR039448">
    <property type="entry name" value="Beta_helix"/>
</dbReference>
<keyword evidence="3" id="KW-1185">Reference proteome</keyword>
<dbReference type="InterPro" id="IPR006626">
    <property type="entry name" value="PbH1"/>
</dbReference>
<feature type="domain" description="Right handed beta helix" evidence="1">
    <location>
        <begin position="257"/>
        <end position="427"/>
    </location>
</feature>
<evidence type="ECO:0000313" key="3">
    <source>
        <dbReference type="Proteomes" id="UP000451233"/>
    </source>
</evidence>
<dbReference type="InterPro" id="IPR011050">
    <property type="entry name" value="Pectin_lyase_fold/virulence"/>
</dbReference>
<reference evidence="2 3" key="1">
    <citation type="submission" date="2019-11" db="EMBL/GenBank/DDBJ databases">
        <title>Pedobacter sp. HMF7056 Genome sequencing and assembly.</title>
        <authorList>
            <person name="Kang H."/>
            <person name="Kim H."/>
            <person name="Joh K."/>
        </authorList>
    </citation>
    <scope>NUCLEOTIDE SEQUENCE [LARGE SCALE GENOMIC DNA]</scope>
    <source>
        <strain evidence="2 3">HMF7056</strain>
    </source>
</reference>
<protein>
    <recommendedName>
        <fullName evidence="1">Right handed beta helix domain-containing protein</fullName>
    </recommendedName>
</protein>
<dbReference type="RefSeq" id="WP_160906769.1">
    <property type="nucleotide sequence ID" value="NZ_WVHS01000002.1"/>
</dbReference>
<dbReference type="Pfam" id="PF13229">
    <property type="entry name" value="Beta_helix"/>
    <property type="match status" value="1"/>
</dbReference>
<gene>
    <name evidence="2" type="ORF">GS398_10815</name>
</gene>
<accession>A0A7K1XY76</accession>
<evidence type="ECO:0000259" key="1">
    <source>
        <dbReference type="Pfam" id="PF13229"/>
    </source>
</evidence>
<dbReference type="SUPFAM" id="SSF51126">
    <property type="entry name" value="Pectin lyase-like"/>
    <property type="match status" value="2"/>
</dbReference>
<dbReference type="SMART" id="SM00710">
    <property type="entry name" value="PbH1"/>
    <property type="match status" value="6"/>
</dbReference>
<dbReference type="Proteomes" id="UP000451233">
    <property type="component" value="Unassembled WGS sequence"/>
</dbReference>
<proteinExistence type="predicted"/>
<dbReference type="InterPro" id="IPR012334">
    <property type="entry name" value="Pectin_lyas_fold"/>
</dbReference>
<dbReference type="AlphaFoldDB" id="A0A7K1XY76"/>
<dbReference type="SUPFAM" id="SSF49785">
    <property type="entry name" value="Galactose-binding domain-like"/>
    <property type="match status" value="1"/>
</dbReference>
<name>A0A7K1XY76_9SPHI</name>